<evidence type="ECO:0000313" key="1">
    <source>
        <dbReference type="EMBL" id="MCW0399240.1"/>
    </source>
</evidence>
<accession>A0ABT3DUR6</accession>
<dbReference type="Proteomes" id="UP001320843">
    <property type="component" value="Unassembled WGS sequence"/>
</dbReference>
<keyword evidence="2" id="KW-1185">Reference proteome</keyword>
<organism evidence="1 2">
    <name type="scientific">Xanthomonas sacchari</name>
    <dbReference type="NCBI Taxonomy" id="56458"/>
    <lineage>
        <taxon>Bacteria</taxon>
        <taxon>Pseudomonadati</taxon>
        <taxon>Pseudomonadota</taxon>
        <taxon>Gammaproteobacteria</taxon>
        <taxon>Lysobacterales</taxon>
        <taxon>Lysobacteraceae</taxon>
        <taxon>Xanthomonas</taxon>
    </lineage>
</organism>
<evidence type="ECO:0000313" key="2">
    <source>
        <dbReference type="Proteomes" id="UP001320843"/>
    </source>
</evidence>
<proteinExistence type="predicted"/>
<comment type="caution">
    <text evidence="1">The sequence shown here is derived from an EMBL/GenBank/DDBJ whole genome shotgun (WGS) entry which is preliminary data.</text>
</comment>
<gene>
    <name evidence="1" type="ORF">NB700_001796</name>
</gene>
<name>A0ABT3DUR6_9XANT</name>
<dbReference type="RefSeq" id="WP_267122647.1">
    <property type="nucleotide sequence ID" value="NZ_JANFWR010000010.1"/>
</dbReference>
<sequence>MYVLDTNTGIVFHEPMPAQPACANGERLLPTDWRLLERLVRLLCNMDEPLTLEDAYARMGDEVEQMVVGIEPESELFDLTGPCGGLPLMSLPDRVRIVKHPVLPVFAVGVPVPIAVGGSDRTSLAVLRQ</sequence>
<protein>
    <submittedName>
        <fullName evidence="1">Uncharacterized protein</fullName>
    </submittedName>
</protein>
<dbReference type="EMBL" id="JANFWR010000010">
    <property type="protein sequence ID" value="MCW0399240.1"/>
    <property type="molecule type" value="Genomic_DNA"/>
</dbReference>
<reference evidence="1 2" key="1">
    <citation type="submission" date="2022-06" db="EMBL/GenBank/DDBJ databases">
        <title>Dynamics of rice microbiomes reveals core vertical transmitted seed endophytes.</title>
        <authorList>
            <person name="Liao K."/>
            <person name="Zhang X."/>
        </authorList>
    </citation>
    <scope>NUCLEOTIDE SEQUENCE [LARGE SCALE GENOMIC DNA]</scope>
    <source>
        <strain evidence="1 2">YT10-10-1</strain>
    </source>
</reference>